<evidence type="ECO:0000313" key="6">
    <source>
        <dbReference type="EMBL" id="PGH11288.1"/>
    </source>
</evidence>
<dbReference type="GO" id="GO:0000976">
    <property type="term" value="F:transcription cis-regulatory region binding"/>
    <property type="evidence" value="ECO:0007669"/>
    <property type="project" value="InterPro"/>
</dbReference>
<dbReference type="InterPro" id="IPR046347">
    <property type="entry name" value="bZIP_sf"/>
</dbReference>
<dbReference type="PANTHER" id="PTHR40621:SF6">
    <property type="entry name" value="AP-1-LIKE TRANSCRIPTION FACTOR YAP1-RELATED"/>
    <property type="match status" value="1"/>
</dbReference>
<keyword evidence="7" id="KW-1185">Reference proteome</keyword>
<reference evidence="6 7" key="1">
    <citation type="submission" date="2017-10" db="EMBL/GenBank/DDBJ databases">
        <title>Comparative genomics in systemic dimorphic fungi from Ajellomycetaceae.</title>
        <authorList>
            <person name="Munoz J.F."/>
            <person name="Mcewen J.G."/>
            <person name="Clay O.K."/>
            <person name="Cuomo C.A."/>
        </authorList>
    </citation>
    <scope>NUCLEOTIDE SEQUENCE [LARGE SCALE GENOMIC DNA]</scope>
    <source>
        <strain evidence="6 7">UAMH7299</strain>
    </source>
</reference>
<organism evidence="6 7">
    <name type="scientific">Polytolypa hystricis (strain UAMH7299)</name>
    <dbReference type="NCBI Taxonomy" id="1447883"/>
    <lineage>
        <taxon>Eukaryota</taxon>
        <taxon>Fungi</taxon>
        <taxon>Dikarya</taxon>
        <taxon>Ascomycota</taxon>
        <taxon>Pezizomycotina</taxon>
        <taxon>Eurotiomycetes</taxon>
        <taxon>Eurotiomycetidae</taxon>
        <taxon>Onygenales</taxon>
        <taxon>Onygenales incertae sedis</taxon>
        <taxon>Polytolypa</taxon>
    </lineage>
</organism>
<dbReference type="CDD" id="cd14688">
    <property type="entry name" value="bZIP_YAP"/>
    <property type="match status" value="1"/>
</dbReference>
<dbReference type="EMBL" id="PDNA01000134">
    <property type="protein sequence ID" value="PGH11288.1"/>
    <property type="molecule type" value="Genomic_DNA"/>
</dbReference>
<dbReference type="Proteomes" id="UP000224634">
    <property type="component" value="Unassembled WGS sequence"/>
</dbReference>
<dbReference type="GO" id="GO:0090575">
    <property type="term" value="C:RNA polymerase II transcription regulator complex"/>
    <property type="evidence" value="ECO:0007669"/>
    <property type="project" value="TreeGrafter"/>
</dbReference>
<evidence type="ECO:0000256" key="3">
    <source>
        <dbReference type="SAM" id="Coils"/>
    </source>
</evidence>
<dbReference type="AlphaFoldDB" id="A0A2B7XRR4"/>
<feature type="domain" description="BZIP" evidence="5">
    <location>
        <begin position="53"/>
        <end position="116"/>
    </location>
</feature>
<evidence type="ECO:0000259" key="5">
    <source>
        <dbReference type="PROSITE" id="PS50217"/>
    </source>
</evidence>
<comment type="caution">
    <text evidence="6">The sequence shown here is derived from an EMBL/GenBank/DDBJ whole genome shotgun (WGS) entry which is preliminary data.</text>
</comment>
<gene>
    <name evidence="6" type="ORF">AJ80_07187</name>
</gene>
<comment type="subcellular location">
    <subcellularLocation>
        <location evidence="1">Nucleus</location>
    </subcellularLocation>
</comment>
<dbReference type="SMART" id="SM00338">
    <property type="entry name" value="BRLZ"/>
    <property type="match status" value="1"/>
</dbReference>
<dbReference type="GO" id="GO:0001228">
    <property type="term" value="F:DNA-binding transcription activator activity, RNA polymerase II-specific"/>
    <property type="evidence" value="ECO:0007669"/>
    <property type="project" value="TreeGrafter"/>
</dbReference>
<evidence type="ECO:0000256" key="1">
    <source>
        <dbReference type="ARBA" id="ARBA00004123"/>
    </source>
</evidence>
<dbReference type="PROSITE" id="PS50217">
    <property type="entry name" value="BZIP"/>
    <property type="match status" value="1"/>
</dbReference>
<dbReference type="InterPro" id="IPR050936">
    <property type="entry name" value="AP-1-like"/>
</dbReference>
<proteinExistence type="predicted"/>
<dbReference type="PANTHER" id="PTHR40621">
    <property type="entry name" value="TRANSCRIPTION FACTOR KAPC-RELATED"/>
    <property type="match status" value="1"/>
</dbReference>
<evidence type="ECO:0000256" key="4">
    <source>
        <dbReference type="SAM" id="MobiDB-lite"/>
    </source>
</evidence>
<feature type="region of interest" description="Disordered" evidence="4">
    <location>
        <begin position="23"/>
        <end position="43"/>
    </location>
</feature>
<dbReference type="SUPFAM" id="SSF57959">
    <property type="entry name" value="Leucine zipper domain"/>
    <property type="match status" value="1"/>
</dbReference>
<accession>A0A2B7XRR4</accession>
<evidence type="ECO:0000313" key="7">
    <source>
        <dbReference type="Proteomes" id="UP000224634"/>
    </source>
</evidence>
<feature type="region of interest" description="Disordered" evidence="4">
    <location>
        <begin position="184"/>
        <end position="224"/>
    </location>
</feature>
<evidence type="ECO:0000256" key="2">
    <source>
        <dbReference type="ARBA" id="ARBA00023242"/>
    </source>
</evidence>
<feature type="coiled-coil region" evidence="3">
    <location>
        <begin position="71"/>
        <end position="98"/>
    </location>
</feature>
<keyword evidence="2" id="KW-0539">Nucleus</keyword>
<dbReference type="InterPro" id="IPR004827">
    <property type="entry name" value="bZIP"/>
</dbReference>
<name>A0A2B7XRR4_POLH7</name>
<sequence length="369" mass="40838">MSQIQKPSNNSLNQTLETLWKRTRKKLPLSKQGSDLRTTDENASVEVKADASKLSYAKRREQVRRAQRTHRERREKYIQSLEEELLRLRDESSNISLETQEFREENEILKDIMTAYGISAPDNKSSGSPDPTATVSVIGSPGFGQRLSICLPGTPICGQQVFPPGFGIPDNDMIAAWGIKQVSEQSSPENGNTMPGDTPLDPNSPTHPPPCCHEVNKSSNSHPHGLDAPQVGIDFVLFLERCCLMHTLFPEDPDECTGHALTLLAPLLDAAPNRLQAPIPASTSWEIPTSELDRLFELASALELDGEITPVQAWNTIKQHPLFYKLDPENLRKLAFALVLEVRCFGFGGVIGEDVFTALVEQTFNALSV</sequence>
<dbReference type="Gene3D" id="1.20.5.170">
    <property type="match status" value="1"/>
</dbReference>
<feature type="compositionally biased region" description="Polar residues" evidence="4">
    <location>
        <begin position="184"/>
        <end position="195"/>
    </location>
</feature>
<dbReference type="STRING" id="1447883.A0A2B7XRR4"/>
<protein>
    <recommendedName>
        <fullName evidence="5">BZIP domain-containing protein</fullName>
    </recommendedName>
</protein>
<dbReference type="OrthoDB" id="2590011at2759"/>
<keyword evidence="3" id="KW-0175">Coiled coil</keyword>